<dbReference type="InterPro" id="IPR007325">
    <property type="entry name" value="KFase/CYL"/>
</dbReference>
<dbReference type="InterPro" id="IPR001128">
    <property type="entry name" value="Cyt_P450"/>
</dbReference>
<dbReference type="PANTHER" id="PTHR31118">
    <property type="entry name" value="CYCLASE-LIKE PROTEIN 2"/>
    <property type="match status" value="1"/>
</dbReference>
<organism evidence="4">
    <name type="scientific">Daucus carota subsp. sativus</name>
    <name type="common">Carrot</name>
    <dbReference type="NCBI Taxonomy" id="79200"/>
    <lineage>
        <taxon>Eukaryota</taxon>
        <taxon>Viridiplantae</taxon>
        <taxon>Streptophyta</taxon>
        <taxon>Embryophyta</taxon>
        <taxon>Tracheophyta</taxon>
        <taxon>Spermatophyta</taxon>
        <taxon>Magnoliopsida</taxon>
        <taxon>eudicotyledons</taxon>
        <taxon>Gunneridae</taxon>
        <taxon>Pentapetalae</taxon>
        <taxon>asterids</taxon>
        <taxon>campanulids</taxon>
        <taxon>Apiales</taxon>
        <taxon>Apiaceae</taxon>
        <taxon>Apioideae</taxon>
        <taxon>Scandiceae</taxon>
        <taxon>Daucinae</taxon>
        <taxon>Daucus</taxon>
        <taxon>Daucus sect. Daucus</taxon>
    </lineage>
</organism>
<comment type="caution">
    <text evidence="4">The sequence shown here is derived from an EMBL/GenBank/DDBJ whole genome shotgun (WGS) entry which is preliminary data.</text>
</comment>
<comment type="subcellular location">
    <subcellularLocation>
        <location evidence="1">Secreted</location>
        <location evidence="1">Extracellular space</location>
        <location evidence="1">Extracellular matrix</location>
    </subcellularLocation>
</comment>
<dbReference type="Pfam" id="PF04199">
    <property type="entry name" value="Cyclase"/>
    <property type="match status" value="1"/>
</dbReference>
<keyword evidence="3" id="KW-0964">Secreted</keyword>
<dbReference type="Gramene" id="KZN00089">
    <property type="protein sequence ID" value="KZN00089"/>
    <property type="gene ID" value="DCAR_008843"/>
</dbReference>
<dbReference type="GO" id="GO:0016705">
    <property type="term" value="F:oxidoreductase activity, acting on paired donors, with incorporation or reduction of molecular oxygen"/>
    <property type="evidence" value="ECO:0007669"/>
    <property type="project" value="InterPro"/>
</dbReference>
<dbReference type="EMBL" id="LNRQ01000003">
    <property type="protein sequence ID" value="KZN00089.1"/>
    <property type="molecule type" value="Genomic_DNA"/>
</dbReference>
<comment type="similarity">
    <text evidence="2">Belongs to the Cyclase 1 superfamily.</text>
</comment>
<evidence type="ECO:0000256" key="2">
    <source>
        <dbReference type="ARBA" id="ARBA00007865"/>
    </source>
</evidence>
<evidence type="ECO:0000256" key="3">
    <source>
        <dbReference type="ARBA" id="ARBA00022530"/>
    </source>
</evidence>
<dbReference type="SUPFAM" id="SSF48264">
    <property type="entry name" value="Cytochrome P450"/>
    <property type="match status" value="1"/>
</dbReference>
<dbReference type="GO" id="GO:0019441">
    <property type="term" value="P:L-tryptophan catabolic process to kynurenine"/>
    <property type="evidence" value="ECO:0007669"/>
    <property type="project" value="InterPro"/>
</dbReference>
<dbReference type="Gene3D" id="3.50.30.50">
    <property type="entry name" value="Putative cyclase"/>
    <property type="match status" value="1"/>
</dbReference>
<evidence type="ECO:0000256" key="1">
    <source>
        <dbReference type="ARBA" id="ARBA00004498"/>
    </source>
</evidence>
<protein>
    <recommendedName>
        <fullName evidence="5">Cyclase</fullName>
    </recommendedName>
</protein>
<dbReference type="SUPFAM" id="SSF102198">
    <property type="entry name" value="Putative cyclase"/>
    <property type="match status" value="1"/>
</dbReference>
<dbReference type="GO" id="GO:0020037">
    <property type="term" value="F:heme binding"/>
    <property type="evidence" value="ECO:0007669"/>
    <property type="project" value="InterPro"/>
</dbReference>
<evidence type="ECO:0008006" key="5">
    <source>
        <dbReference type="Google" id="ProtNLM"/>
    </source>
</evidence>
<dbReference type="GO" id="GO:0004497">
    <property type="term" value="F:monooxygenase activity"/>
    <property type="evidence" value="ECO:0007669"/>
    <property type="project" value="InterPro"/>
</dbReference>
<keyword evidence="3" id="KW-0272">Extracellular matrix</keyword>
<dbReference type="Pfam" id="PF00067">
    <property type="entry name" value="p450"/>
    <property type="match status" value="1"/>
</dbReference>
<evidence type="ECO:0000313" key="4">
    <source>
        <dbReference type="EMBL" id="KZN00089.1"/>
    </source>
</evidence>
<dbReference type="InterPro" id="IPR036396">
    <property type="entry name" value="Cyt_P450_sf"/>
</dbReference>
<dbReference type="GO" id="GO:0005506">
    <property type="term" value="F:iron ion binding"/>
    <property type="evidence" value="ECO:0007669"/>
    <property type="project" value="InterPro"/>
</dbReference>
<dbReference type="GO" id="GO:0004061">
    <property type="term" value="F:arylformamidase activity"/>
    <property type="evidence" value="ECO:0007669"/>
    <property type="project" value="InterPro"/>
</dbReference>
<proteinExistence type="inferred from homology"/>
<dbReference type="PANTHER" id="PTHR31118:SF18">
    <property type="entry name" value="KYNURENINE FORMAMIDASE-LIKE ISOFORM X1"/>
    <property type="match status" value="1"/>
</dbReference>
<accession>A0A165ZJ02</accession>
<name>A0A165ZJ02_DAUCS</name>
<sequence>MTRMIAGKKFFGEDTLKSEEAKRFKEIIAESSVLVGASNVGEFMPIIRWLLFNKMEKKLKILHKKRDGLVQKWIEEFRDKISDGTGESEEKSMIEILLSLQHKEPEYYTDETIKSLMLDLNIIDITHEYVPTMPSYGSKKGLGEILTLVCDQRKGFKTTNSLLTIQVHSGTHTDAPSHAFIEYFNQQTDATTLDLQTLNGPAIVVDVPRDQNITADVMKLLNIPRGVKRVLFRTLNTDKKLMSFTEFDSSYVGFTQDGAQYLVDNTDIKLVGIDYLSIASAFDVLSPHLVLMKNKDIIPLEGLKLDGVEVNVPYTIHCLPLKLHADASPVRCILIK</sequence>
<dbReference type="Gene3D" id="1.10.630.10">
    <property type="entry name" value="Cytochrome P450"/>
    <property type="match status" value="1"/>
</dbReference>
<reference evidence="4" key="1">
    <citation type="journal article" date="2016" name="Nat. Genet.">
        <title>A high-quality carrot genome assembly provides new insights into carotenoid accumulation and asterid genome evolution.</title>
        <authorList>
            <person name="Iorizzo M."/>
            <person name="Ellison S."/>
            <person name="Senalik D."/>
            <person name="Zeng P."/>
            <person name="Satapoomin P."/>
            <person name="Huang J."/>
            <person name="Bowman M."/>
            <person name="Iovene M."/>
            <person name="Sanseverino W."/>
            <person name="Cavagnaro P."/>
            <person name="Yildiz M."/>
            <person name="Macko-Podgorni A."/>
            <person name="Moranska E."/>
            <person name="Grzebelus E."/>
            <person name="Grzebelus D."/>
            <person name="Ashrafi H."/>
            <person name="Zheng Z."/>
            <person name="Cheng S."/>
            <person name="Spooner D."/>
            <person name="Van Deynze A."/>
            <person name="Simon P."/>
        </authorList>
    </citation>
    <scope>NUCLEOTIDE SEQUENCE [LARGE SCALE GENOMIC DNA]</scope>
    <source>
        <tissue evidence="4">Leaf</tissue>
    </source>
</reference>
<dbReference type="AlphaFoldDB" id="A0A165ZJ02"/>
<dbReference type="InterPro" id="IPR037175">
    <property type="entry name" value="KFase_sf"/>
</dbReference>
<gene>
    <name evidence="4" type="ORF">DCAR_008843</name>
</gene>